<dbReference type="InterPro" id="IPR006162">
    <property type="entry name" value="Ppantetheine_attach_site"/>
</dbReference>
<dbReference type="PANTHER" id="PTHR45527:SF1">
    <property type="entry name" value="FATTY ACID SYNTHASE"/>
    <property type="match status" value="1"/>
</dbReference>
<dbReference type="InterPro" id="IPR045851">
    <property type="entry name" value="AMP-bd_C_sf"/>
</dbReference>
<keyword evidence="2" id="KW-0597">Phosphoprotein</keyword>
<gene>
    <name evidence="4" type="primary">dltA_2</name>
    <name evidence="4" type="ORF">OPKNFCMD_6227</name>
</gene>
<evidence type="ECO:0000313" key="5">
    <source>
        <dbReference type="Proteomes" id="UP001055167"/>
    </source>
</evidence>
<evidence type="ECO:0000259" key="3">
    <source>
        <dbReference type="PROSITE" id="PS50075"/>
    </source>
</evidence>
<accession>A0ABQ4R9R1</accession>
<comment type="caution">
    <text evidence="4">The sequence shown here is derived from an EMBL/GenBank/DDBJ whole genome shotgun (WGS) entry which is preliminary data.</text>
</comment>
<evidence type="ECO:0000256" key="2">
    <source>
        <dbReference type="ARBA" id="ARBA00022553"/>
    </source>
</evidence>
<dbReference type="GO" id="GO:0016874">
    <property type="term" value="F:ligase activity"/>
    <property type="evidence" value="ECO:0007669"/>
    <property type="project" value="UniProtKB-KW"/>
</dbReference>
<dbReference type="PROSITE" id="PS50075">
    <property type="entry name" value="CARRIER"/>
    <property type="match status" value="1"/>
</dbReference>
<keyword evidence="5" id="KW-1185">Reference proteome</keyword>
<dbReference type="SUPFAM" id="SSF56801">
    <property type="entry name" value="Acetyl-CoA synthetase-like"/>
    <property type="match status" value="1"/>
</dbReference>
<dbReference type="EMBL" id="BPQH01000030">
    <property type="protein sequence ID" value="GJD53452.1"/>
    <property type="molecule type" value="Genomic_DNA"/>
</dbReference>
<dbReference type="SMART" id="SM00823">
    <property type="entry name" value="PKS_PP"/>
    <property type="match status" value="1"/>
</dbReference>
<protein>
    <submittedName>
        <fullName evidence="4">D-alanine--D-alanyl carrier protein ligase</fullName>
    </submittedName>
</protein>
<dbReference type="PROSITE" id="PS00012">
    <property type="entry name" value="PHOSPHOPANTETHEINE"/>
    <property type="match status" value="1"/>
</dbReference>
<evidence type="ECO:0000256" key="1">
    <source>
        <dbReference type="ARBA" id="ARBA00022450"/>
    </source>
</evidence>
<dbReference type="InterPro" id="IPR029058">
    <property type="entry name" value="AB_hydrolase_fold"/>
</dbReference>
<dbReference type="InterPro" id="IPR036736">
    <property type="entry name" value="ACP-like_sf"/>
</dbReference>
<dbReference type="Pfam" id="PF00975">
    <property type="entry name" value="Thioesterase"/>
    <property type="match status" value="1"/>
</dbReference>
<dbReference type="InterPro" id="IPR020806">
    <property type="entry name" value="PKS_PP-bd"/>
</dbReference>
<reference evidence="4" key="2">
    <citation type="submission" date="2021-08" db="EMBL/GenBank/DDBJ databases">
        <authorList>
            <person name="Tani A."/>
            <person name="Ola A."/>
            <person name="Ogura Y."/>
            <person name="Katsura K."/>
            <person name="Hayashi T."/>
        </authorList>
    </citation>
    <scope>NUCLEOTIDE SEQUENCE</scope>
    <source>
        <strain evidence="4">KCTC 52305</strain>
    </source>
</reference>
<dbReference type="Pfam" id="PF13193">
    <property type="entry name" value="AMP-binding_C"/>
    <property type="match status" value="1"/>
</dbReference>
<dbReference type="InterPro" id="IPR025110">
    <property type="entry name" value="AMP-bd_C"/>
</dbReference>
<feature type="domain" description="Carrier" evidence="3">
    <location>
        <begin position="116"/>
        <end position="192"/>
    </location>
</feature>
<organism evidence="4 5">
    <name type="scientific">Methylobacterium crusticola</name>
    <dbReference type="NCBI Taxonomy" id="1697972"/>
    <lineage>
        <taxon>Bacteria</taxon>
        <taxon>Pseudomonadati</taxon>
        <taxon>Pseudomonadota</taxon>
        <taxon>Alphaproteobacteria</taxon>
        <taxon>Hyphomicrobiales</taxon>
        <taxon>Methylobacteriaceae</taxon>
        <taxon>Methylobacterium</taxon>
    </lineage>
</organism>
<proteinExistence type="predicted"/>
<dbReference type="Gene3D" id="3.40.50.1820">
    <property type="entry name" value="alpha/beta hydrolase"/>
    <property type="match status" value="1"/>
</dbReference>
<dbReference type="Proteomes" id="UP001055167">
    <property type="component" value="Unassembled WGS sequence"/>
</dbReference>
<dbReference type="InterPro" id="IPR001031">
    <property type="entry name" value="Thioesterase"/>
</dbReference>
<dbReference type="SUPFAM" id="SSF47336">
    <property type="entry name" value="ACP-like"/>
    <property type="match status" value="1"/>
</dbReference>
<keyword evidence="4" id="KW-0436">Ligase</keyword>
<keyword evidence="1" id="KW-0596">Phosphopantetheine</keyword>
<dbReference type="Pfam" id="PF00550">
    <property type="entry name" value="PP-binding"/>
    <property type="match status" value="1"/>
</dbReference>
<dbReference type="Gene3D" id="1.10.1200.10">
    <property type="entry name" value="ACP-like"/>
    <property type="match status" value="1"/>
</dbReference>
<reference evidence="4" key="1">
    <citation type="journal article" date="2021" name="Front. Microbiol.">
        <title>Comprehensive Comparative Genomics and Phenotyping of Methylobacterium Species.</title>
        <authorList>
            <person name="Alessa O."/>
            <person name="Ogura Y."/>
            <person name="Fujitani Y."/>
            <person name="Takami H."/>
            <person name="Hayashi T."/>
            <person name="Sahin N."/>
            <person name="Tani A."/>
        </authorList>
    </citation>
    <scope>NUCLEOTIDE SEQUENCE</scope>
    <source>
        <strain evidence="4">KCTC 52305</strain>
    </source>
</reference>
<sequence length="466" mass="49341">MKLRGFRIEPGEVEALLLAQESVAQAAVGLRAGRSGAAQLVGYVVPAAGAALDAGRVRASLRRRLPDYMVPSRLVALPGLPLLGSGKVDRGALAGLALPEDEDGASGAGGGAPAGAARAGPEAVVAAIFARVLGLAEVGRHASFFEAGGDSILALRALGEVRAAFPDRSVGIADLFNNPSPAALAEAVTAGVVGSAQVVHLTRSGARPMLYCFPGLMVNTREYGPLVRHLGPDQPATGFVCYSLTEARRSVVTVEDIAATYAEHIRRASAGRPCTLVGWSWGGVLAFEAARMLGRDVDVRLVGMLDVCDLDVNFAVGALPDLAEDETRALERRVAAWLDACAMRAEWEDLLRRMDPALHRQFLAYVRAAGPLPTDGPGIGSREYELWTFIDNTLLYRSYRATPHDCPIRVWLAEDSVARGLNHVDWSRYSARVEGTEIVPGVSHRQIVASPDLHASLARALAAAAR</sequence>
<dbReference type="PANTHER" id="PTHR45527">
    <property type="entry name" value="NONRIBOSOMAL PEPTIDE SYNTHETASE"/>
    <property type="match status" value="1"/>
</dbReference>
<dbReference type="Gene3D" id="3.30.300.30">
    <property type="match status" value="1"/>
</dbReference>
<evidence type="ECO:0000313" key="4">
    <source>
        <dbReference type="EMBL" id="GJD53452.1"/>
    </source>
</evidence>
<dbReference type="SUPFAM" id="SSF53474">
    <property type="entry name" value="alpha/beta-Hydrolases"/>
    <property type="match status" value="1"/>
</dbReference>
<dbReference type="InterPro" id="IPR009081">
    <property type="entry name" value="PP-bd_ACP"/>
</dbReference>
<name>A0ABQ4R9R1_9HYPH</name>